<dbReference type="InterPro" id="IPR003593">
    <property type="entry name" value="AAA+_ATPase"/>
</dbReference>
<dbReference type="InterPro" id="IPR003439">
    <property type="entry name" value="ABC_transporter-like_ATP-bd"/>
</dbReference>
<dbReference type="PANTHER" id="PTHR43335">
    <property type="entry name" value="ABC TRANSPORTER, ATP-BINDING PROTEIN"/>
    <property type="match status" value="1"/>
</dbReference>
<evidence type="ECO:0000259" key="5">
    <source>
        <dbReference type="PROSITE" id="PS50893"/>
    </source>
</evidence>
<keyword evidence="4 6" id="KW-0067">ATP-binding</keyword>
<dbReference type="InterPro" id="IPR017871">
    <property type="entry name" value="ABC_transporter-like_CS"/>
</dbReference>
<dbReference type="PANTHER" id="PTHR43335:SF8">
    <property type="entry name" value="ABC TRANSPORTER, ATP-BINDING PROTEIN"/>
    <property type="match status" value="1"/>
</dbReference>
<sequence>MNEILRTRHLTKRYGSKTVVHDLNMTIRVGDIYGFLGQNGAGKTTTLRMLMGLIQPSDGEIELFGSALHENKRSAMERIGAIIEYPGFYLNLNAVDNLEIHRRLMGMGNKECIDDVLATVGLLDAKRQKVRSYSLGMKQRLGIARALLHHPELLLLDEPTNGLDPGGIKEMRQLFLELARKRGITFLISSHLLSEIEQLATKVGIIHKGKLLEEIDRETLQKKTRHYLEIKVTDAQKAAFILEQKLGITDYVAAGPGILRLYEHLEQPDQVSLTLANNGVGVREMALSGDSLEDYFLKITGGERHV</sequence>
<organism evidence="6 7">
    <name type="scientific">Cohnella candidum</name>
    <dbReference type="NCBI Taxonomy" id="2674991"/>
    <lineage>
        <taxon>Bacteria</taxon>
        <taxon>Bacillati</taxon>
        <taxon>Bacillota</taxon>
        <taxon>Bacilli</taxon>
        <taxon>Bacillales</taxon>
        <taxon>Paenibacillaceae</taxon>
        <taxon>Cohnella</taxon>
    </lineage>
</organism>
<dbReference type="PROSITE" id="PS00211">
    <property type="entry name" value="ABC_TRANSPORTER_1"/>
    <property type="match status" value="1"/>
</dbReference>
<dbReference type="Pfam" id="PF00005">
    <property type="entry name" value="ABC_tran"/>
    <property type="match status" value="1"/>
</dbReference>
<evidence type="ECO:0000313" key="7">
    <source>
        <dbReference type="Proteomes" id="UP000269097"/>
    </source>
</evidence>
<name>A0A3G3JSF1_9BACL</name>
<keyword evidence="7" id="KW-1185">Reference proteome</keyword>
<keyword evidence="2" id="KW-0813">Transport</keyword>
<feature type="domain" description="ABC transporter" evidence="5">
    <location>
        <begin position="5"/>
        <end position="233"/>
    </location>
</feature>
<evidence type="ECO:0000256" key="2">
    <source>
        <dbReference type="ARBA" id="ARBA00022448"/>
    </source>
</evidence>
<keyword evidence="3" id="KW-0547">Nucleotide-binding</keyword>
<gene>
    <name evidence="6" type="ORF">EAV92_00010</name>
</gene>
<proteinExistence type="inferred from homology"/>
<protein>
    <submittedName>
        <fullName evidence="6">ABC transporter ATP-binding protein</fullName>
    </submittedName>
</protein>
<evidence type="ECO:0000313" key="6">
    <source>
        <dbReference type="EMBL" id="AYQ71134.1"/>
    </source>
</evidence>
<dbReference type="Proteomes" id="UP000269097">
    <property type="component" value="Chromosome"/>
</dbReference>
<dbReference type="SMART" id="SM00382">
    <property type="entry name" value="AAA"/>
    <property type="match status" value="1"/>
</dbReference>
<accession>A0A3G3JSF1</accession>
<dbReference type="KEGG" id="coh:EAV92_00010"/>
<dbReference type="GO" id="GO:0005524">
    <property type="term" value="F:ATP binding"/>
    <property type="evidence" value="ECO:0007669"/>
    <property type="project" value="UniProtKB-KW"/>
</dbReference>
<dbReference type="SUPFAM" id="SSF52540">
    <property type="entry name" value="P-loop containing nucleoside triphosphate hydrolases"/>
    <property type="match status" value="1"/>
</dbReference>
<evidence type="ECO:0000256" key="3">
    <source>
        <dbReference type="ARBA" id="ARBA00022741"/>
    </source>
</evidence>
<dbReference type="GO" id="GO:0016887">
    <property type="term" value="F:ATP hydrolysis activity"/>
    <property type="evidence" value="ECO:0007669"/>
    <property type="project" value="InterPro"/>
</dbReference>
<evidence type="ECO:0000256" key="1">
    <source>
        <dbReference type="ARBA" id="ARBA00005417"/>
    </source>
</evidence>
<dbReference type="EMBL" id="CP033433">
    <property type="protein sequence ID" value="AYQ71134.1"/>
    <property type="molecule type" value="Genomic_DNA"/>
</dbReference>
<dbReference type="Gene3D" id="3.40.50.300">
    <property type="entry name" value="P-loop containing nucleotide triphosphate hydrolases"/>
    <property type="match status" value="1"/>
</dbReference>
<evidence type="ECO:0000256" key="4">
    <source>
        <dbReference type="ARBA" id="ARBA00022840"/>
    </source>
</evidence>
<dbReference type="RefSeq" id="WP_123039198.1">
    <property type="nucleotide sequence ID" value="NZ_CP033433.1"/>
</dbReference>
<dbReference type="PROSITE" id="PS50893">
    <property type="entry name" value="ABC_TRANSPORTER_2"/>
    <property type="match status" value="1"/>
</dbReference>
<dbReference type="CDD" id="cd03268">
    <property type="entry name" value="ABC_BcrA_bacitracin_resist"/>
    <property type="match status" value="1"/>
</dbReference>
<reference evidence="6 7" key="1">
    <citation type="submission" date="2018-10" db="EMBL/GenBank/DDBJ databases">
        <title>Genome Sequence of Cohnella sp.</title>
        <authorList>
            <person name="Srinivasan S."/>
            <person name="Kim M.K."/>
        </authorList>
    </citation>
    <scope>NUCLEOTIDE SEQUENCE [LARGE SCALE GENOMIC DNA]</scope>
    <source>
        <strain evidence="6 7">18JY8-7</strain>
    </source>
</reference>
<comment type="similarity">
    <text evidence="1">Belongs to the ABC transporter superfamily.</text>
</comment>
<dbReference type="AlphaFoldDB" id="A0A3G3JSF1"/>
<dbReference type="InterPro" id="IPR027417">
    <property type="entry name" value="P-loop_NTPase"/>
</dbReference>